<dbReference type="InterPro" id="IPR036388">
    <property type="entry name" value="WH-like_DNA-bd_sf"/>
</dbReference>
<dbReference type="Gene3D" id="1.10.10.10">
    <property type="entry name" value="Winged helix-like DNA-binding domain superfamily/Winged helix DNA-binding domain"/>
    <property type="match status" value="1"/>
</dbReference>
<dbReference type="PANTHER" id="PTHR34293">
    <property type="entry name" value="HTH-TYPE TRANSCRIPTIONAL REGULATOR TRMBL2"/>
    <property type="match status" value="1"/>
</dbReference>
<name>A0A429ZE83_9ENTE</name>
<sequence>MTTIKQIMKKFGITESETAVYVTLLESGKLSGYEVSKRSGVARSKIYNLLENLVTKGLVIVNKTEPKLYQGLSPEEFIQNLEQSVQQDITNLNHQLQSIKEENADDDLLWKVVGYENIQSKANYLIQKAQTSLYIQIWEQDLTPELIANLKEAESKLEHFVLILFKEHDTFELPFKRYYNHGFEEKKLLDFGNRWLNVISDSKEVLFGDFNFSIKEVEAIWTKNNAMKTLAKEYIKHDAYTLKIIDQLPEPLNTKYNGDLNQLRDIY</sequence>
<dbReference type="OrthoDB" id="1493540at2"/>
<organism evidence="2 3">
    <name type="scientific">Vagococcus salmoninarum</name>
    <dbReference type="NCBI Taxonomy" id="2739"/>
    <lineage>
        <taxon>Bacteria</taxon>
        <taxon>Bacillati</taxon>
        <taxon>Bacillota</taxon>
        <taxon>Bacilli</taxon>
        <taxon>Lactobacillales</taxon>
        <taxon>Enterococcaceae</taxon>
        <taxon>Vagococcus</taxon>
    </lineage>
</organism>
<dbReference type="AlphaFoldDB" id="A0A429ZE83"/>
<protein>
    <submittedName>
        <fullName evidence="2">Transcriptional regulator</fullName>
    </submittedName>
</protein>
<dbReference type="EMBL" id="NGJU01000025">
    <property type="protein sequence ID" value="RST91965.1"/>
    <property type="molecule type" value="Genomic_DNA"/>
</dbReference>
<reference evidence="2 3" key="1">
    <citation type="submission" date="2017-05" db="EMBL/GenBank/DDBJ databases">
        <title>Vagococcus spp. assemblies.</title>
        <authorList>
            <person name="Gulvik C.A."/>
        </authorList>
    </citation>
    <scope>NUCLEOTIDE SEQUENCE [LARGE SCALE GENOMIC DNA]</scope>
    <source>
        <strain evidence="2 3">NCFB 2777</strain>
    </source>
</reference>
<accession>A0A429ZE83</accession>
<dbReference type="Pfam" id="PF01978">
    <property type="entry name" value="TrmB"/>
    <property type="match status" value="1"/>
</dbReference>
<dbReference type="InterPro" id="IPR002831">
    <property type="entry name" value="Tscrpt_reg_TrmB_N"/>
</dbReference>
<evidence type="ECO:0000313" key="2">
    <source>
        <dbReference type="EMBL" id="RST91965.1"/>
    </source>
</evidence>
<feature type="domain" description="Transcription regulator TrmB N-terminal" evidence="1">
    <location>
        <begin position="8"/>
        <end position="75"/>
    </location>
</feature>
<proteinExistence type="predicted"/>
<evidence type="ECO:0000313" key="3">
    <source>
        <dbReference type="Proteomes" id="UP000287239"/>
    </source>
</evidence>
<dbReference type="InterPro" id="IPR051797">
    <property type="entry name" value="TrmB-like"/>
</dbReference>
<dbReference type="InterPro" id="IPR036390">
    <property type="entry name" value="WH_DNA-bd_sf"/>
</dbReference>
<dbReference type="Proteomes" id="UP000287239">
    <property type="component" value="Unassembled WGS sequence"/>
</dbReference>
<dbReference type="CDD" id="cd09124">
    <property type="entry name" value="PLDc_like_TrmB_middle"/>
    <property type="match status" value="1"/>
</dbReference>
<gene>
    <name evidence="2" type="ORF">CBF35_13535</name>
</gene>
<keyword evidence="3" id="KW-1185">Reference proteome</keyword>
<comment type="caution">
    <text evidence="2">The sequence shown here is derived from an EMBL/GenBank/DDBJ whole genome shotgun (WGS) entry which is preliminary data.</text>
</comment>
<dbReference type="GeneID" id="98569366"/>
<evidence type="ECO:0000259" key="1">
    <source>
        <dbReference type="Pfam" id="PF01978"/>
    </source>
</evidence>
<dbReference type="PANTHER" id="PTHR34293:SF1">
    <property type="entry name" value="HTH-TYPE TRANSCRIPTIONAL REGULATOR TRMBL2"/>
    <property type="match status" value="1"/>
</dbReference>
<dbReference type="RefSeq" id="WP_126782039.1">
    <property type="nucleotide sequence ID" value="NZ_CAUQJP010000042.1"/>
</dbReference>
<dbReference type="SUPFAM" id="SSF46785">
    <property type="entry name" value="Winged helix' DNA-binding domain"/>
    <property type="match status" value="1"/>
</dbReference>